<dbReference type="AlphaFoldDB" id="A0AAP4VG69"/>
<evidence type="ECO:0000313" key="1">
    <source>
        <dbReference type="EMBL" id="MDN7563594.1"/>
    </source>
</evidence>
<organism evidence="1 2">
    <name type="scientific">Burkholderia contaminans</name>
    <dbReference type="NCBI Taxonomy" id="488447"/>
    <lineage>
        <taxon>Bacteria</taxon>
        <taxon>Pseudomonadati</taxon>
        <taxon>Pseudomonadota</taxon>
        <taxon>Betaproteobacteria</taxon>
        <taxon>Burkholderiales</taxon>
        <taxon>Burkholderiaceae</taxon>
        <taxon>Burkholderia</taxon>
        <taxon>Burkholderia cepacia complex</taxon>
    </lineage>
</organism>
<name>A0AAP4VG69_9BURK</name>
<keyword evidence="1" id="KW-0540">Nuclease</keyword>
<reference evidence="1" key="1">
    <citation type="submission" date="2023-07" db="EMBL/GenBank/DDBJ databases">
        <title>A collection of bacterial strains from the Burkholderia cepacia Research Laboratory and Repository.</title>
        <authorList>
            <person name="Lipuma J."/>
            <person name="Spilker T."/>
            <person name="Caverly L."/>
        </authorList>
    </citation>
    <scope>NUCLEOTIDE SEQUENCE</scope>
    <source>
        <strain evidence="1">AU44979</strain>
    </source>
</reference>
<keyword evidence="1" id="KW-0255">Endonuclease</keyword>
<dbReference type="EC" id="3.1.-.-" evidence="1"/>
<dbReference type="Proteomes" id="UP001172109">
    <property type="component" value="Unassembled WGS sequence"/>
</dbReference>
<keyword evidence="1" id="KW-0378">Hydrolase</keyword>
<sequence length="329" mass="37131">MAQNWSDDELAAAVEAYANMATLEAEQRPYSKRKIYRDLASRFGRTDKAFEYRMQNISAVLQEAGRQWIPGLKPAGNVGANVKPRIMSLLDQAATRKHPTSRSEAAYRPKLAAMRSWLIEVARDKRVVTYGQVMDAFGIDRFSLRHAMDYLGHQADNRDEPIITALIVGKKTQRCSQGLAKEFHVSDDEAERQRLYAFWNAADEDKADIAAEPDTLEVRAARFVSVESRPDQAAFRRRVYLACKGACVISGCTVVKALDAAHKHGRNWKLGHNSGSDGYLLRKDLHALYDNHLLWIRDDGAVELHPTVFEHYKQFAGVKLFLVIAGDRL</sequence>
<gene>
    <name evidence="1" type="ORF">QZM56_03650</name>
</gene>
<dbReference type="GO" id="GO:0016787">
    <property type="term" value="F:hydrolase activity"/>
    <property type="evidence" value="ECO:0007669"/>
    <property type="project" value="UniProtKB-KW"/>
</dbReference>
<accession>A0AAP4VG69</accession>
<protein>
    <submittedName>
        <fullName evidence="1">HNH endonuclease signature motif containing protein</fullName>
        <ecNumber evidence="1">3.1.-.-</ecNumber>
    </submittedName>
</protein>
<evidence type="ECO:0000313" key="2">
    <source>
        <dbReference type="Proteomes" id="UP001172109"/>
    </source>
</evidence>
<dbReference type="EMBL" id="JAUJQS010000002">
    <property type="protein sequence ID" value="MDN7563594.1"/>
    <property type="molecule type" value="Genomic_DNA"/>
</dbReference>
<dbReference type="GO" id="GO:0004519">
    <property type="term" value="F:endonuclease activity"/>
    <property type="evidence" value="ECO:0007669"/>
    <property type="project" value="UniProtKB-KW"/>
</dbReference>
<dbReference type="RefSeq" id="WP_137909732.1">
    <property type="nucleotide sequence ID" value="NZ_CADEUY010000002.1"/>
</dbReference>
<comment type="caution">
    <text evidence="1">The sequence shown here is derived from an EMBL/GenBank/DDBJ whole genome shotgun (WGS) entry which is preliminary data.</text>
</comment>
<proteinExistence type="predicted"/>